<feature type="transmembrane region" description="Helical" evidence="1">
    <location>
        <begin position="65"/>
        <end position="86"/>
    </location>
</feature>
<proteinExistence type="predicted"/>
<dbReference type="KEGG" id="ggr:HKW67_08585"/>
<feature type="transmembrane region" description="Helical" evidence="1">
    <location>
        <begin position="12"/>
        <end position="34"/>
    </location>
</feature>
<evidence type="ECO:0000313" key="3">
    <source>
        <dbReference type="Proteomes" id="UP000500938"/>
    </source>
</evidence>
<evidence type="ECO:0008006" key="4">
    <source>
        <dbReference type="Google" id="ProtNLM"/>
    </source>
</evidence>
<sequence length="239" mass="25139">MRTPSNASPIAARVAGALYLSASAGFMLVFAWLAQNFGYPDVLERTAGEVLPQLLSLGADGRAVWAVYALLPLALIPASSAAVHALRLPDGQNALALKMAERLQAVAAVCMMLGLARWSTAQWALATAWADADATTRIGLAATFDALNTMFGNGIGEFVGELTLYGSFLAFAVALVARGQRPIAMLAALTALCGWIGMFRNITASTQWAADIGNVLLPLFLITFGIVLLRDSRRNGVAA</sequence>
<feature type="transmembrane region" description="Helical" evidence="1">
    <location>
        <begin position="106"/>
        <end position="125"/>
    </location>
</feature>
<keyword evidence="1" id="KW-0472">Membrane</keyword>
<dbReference type="RefSeq" id="WP_171224991.1">
    <property type="nucleotide sequence ID" value="NZ_CP053085.1"/>
</dbReference>
<dbReference type="Proteomes" id="UP000500938">
    <property type="component" value="Chromosome"/>
</dbReference>
<organism evidence="2 3">
    <name type="scientific">Gemmatimonas groenlandica</name>
    <dbReference type="NCBI Taxonomy" id="2732249"/>
    <lineage>
        <taxon>Bacteria</taxon>
        <taxon>Pseudomonadati</taxon>
        <taxon>Gemmatimonadota</taxon>
        <taxon>Gemmatimonadia</taxon>
        <taxon>Gemmatimonadales</taxon>
        <taxon>Gemmatimonadaceae</taxon>
        <taxon>Gemmatimonas</taxon>
    </lineage>
</organism>
<reference evidence="2 3" key="1">
    <citation type="submission" date="2020-05" db="EMBL/GenBank/DDBJ databases">
        <title>Complete genome sequence of Gemmatimonas greenlandica TET16.</title>
        <authorList>
            <person name="Zeng Y."/>
        </authorList>
    </citation>
    <scope>NUCLEOTIDE SEQUENCE [LARGE SCALE GENOMIC DNA]</scope>
    <source>
        <strain evidence="2 3">TET16</strain>
    </source>
</reference>
<name>A0A6M4IP96_9BACT</name>
<feature type="transmembrane region" description="Helical" evidence="1">
    <location>
        <begin position="158"/>
        <end position="176"/>
    </location>
</feature>
<keyword evidence="3" id="KW-1185">Reference proteome</keyword>
<keyword evidence="1" id="KW-0812">Transmembrane</keyword>
<feature type="transmembrane region" description="Helical" evidence="1">
    <location>
        <begin position="183"/>
        <end position="202"/>
    </location>
</feature>
<dbReference type="AlphaFoldDB" id="A0A6M4IP96"/>
<protein>
    <recommendedName>
        <fullName evidence="4">DUF4386 family protein</fullName>
    </recommendedName>
</protein>
<evidence type="ECO:0000313" key="2">
    <source>
        <dbReference type="EMBL" id="QJR35559.1"/>
    </source>
</evidence>
<gene>
    <name evidence="2" type="ORF">HKW67_08585</name>
</gene>
<feature type="transmembrane region" description="Helical" evidence="1">
    <location>
        <begin position="208"/>
        <end position="229"/>
    </location>
</feature>
<keyword evidence="1" id="KW-1133">Transmembrane helix</keyword>
<accession>A0A6M4IP96</accession>
<evidence type="ECO:0000256" key="1">
    <source>
        <dbReference type="SAM" id="Phobius"/>
    </source>
</evidence>
<dbReference type="EMBL" id="CP053085">
    <property type="protein sequence ID" value="QJR35559.1"/>
    <property type="molecule type" value="Genomic_DNA"/>
</dbReference>